<evidence type="ECO:0000256" key="4">
    <source>
        <dbReference type="ARBA" id="ARBA00022840"/>
    </source>
</evidence>
<evidence type="ECO:0000256" key="3">
    <source>
        <dbReference type="ARBA" id="ARBA00022806"/>
    </source>
</evidence>
<comment type="caution">
    <text evidence="12">The sequence shown here is derived from an EMBL/GenBank/DDBJ whole genome shotgun (WGS) entry which is preliminary data.</text>
</comment>
<accession>A0A1V9ZUI8</accession>
<keyword evidence="5 7" id="KW-0694">RNA-binding</keyword>
<dbReference type="Pfam" id="PF02463">
    <property type="entry name" value="SMC_N"/>
    <property type="match status" value="1"/>
</dbReference>
<dbReference type="InterPro" id="IPR006597">
    <property type="entry name" value="Sel1-like"/>
</dbReference>
<keyword evidence="1 7" id="KW-0547">Nucleotide-binding</keyword>
<dbReference type="SUPFAM" id="SSF75553">
    <property type="entry name" value="Smc hinge domain"/>
    <property type="match status" value="1"/>
</dbReference>
<evidence type="ECO:0000256" key="7">
    <source>
        <dbReference type="RuleBase" id="RU365068"/>
    </source>
</evidence>
<feature type="compositionally biased region" description="Basic residues" evidence="9">
    <location>
        <begin position="7"/>
        <end position="21"/>
    </location>
</feature>
<dbReference type="SMART" id="SM00490">
    <property type="entry name" value="HELICc"/>
    <property type="match status" value="1"/>
</dbReference>
<dbReference type="Pfam" id="PF00271">
    <property type="entry name" value="Helicase_C"/>
    <property type="match status" value="1"/>
</dbReference>
<dbReference type="PANTHER" id="PTHR24031">
    <property type="entry name" value="RNA HELICASE"/>
    <property type="match status" value="1"/>
</dbReference>
<dbReference type="InterPro" id="IPR014001">
    <property type="entry name" value="Helicase_ATP-bd"/>
</dbReference>
<comment type="catalytic activity">
    <reaction evidence="7">
        <text>ATP + H2O = ADP + phosphate + H(+)</text>
        <dbReference type="Rhea" id="RHEA:13065"/>
        <dbReference type="ChEBI" id="CHEBI:15377"/>
        <dbReference type="ChEBI" id="CHEBI:15378"/>
        <dbReference type="ChEBI" id="CHEBI:30616"/>
        <dbReference type="ChEBI" id="CHEBI:43474"/>
        <dbReference type="ChEBI" id="CHEBI:456216"/>
        <dbReference type="EC" id="3.6.4.13"/>
    </reaction>
</comment>
<comment type="domain">
    <text evidence="7">The Q motif is unique to and characteristic of the DEAD box family of RNA helicases and controls ATP binding and hydrolysis.</text>
</comment>
<dbReference type="GO" id="GO:0005524">
    <property type="term" value="F:ATP binding"/>
    <property type="evidence" value="ECO:0007669"/>
    <property type="project" value="UniProtKB-UniRule"/>
</dbReference>
<dbReference type="CDD" id="cd18787">
    <property type="entry name" value="SF2_C_DEAD"/>
    <property type="match status" value="1"/>
</dbReference>
<dbReference type="GO" id="GO:0003723">
    <property type="term" value="F:RNA binding"/>
    <property type="evidence" value="ECO:0007669"/>
    <property type="project" value="UniProtKB-UniRule"/>
</dbReference>
<dbReference type="OrthoDB" id="193716at2759"/>
<sequence length="1661" mass="180763">MDPSTAPKKKRSRNHWKRKPKPASDDSAAAAPKEVVPKKLKATHVPPPPAPASVRVAETTSIVHLSDVSFKSLSISMESARALAEVMKYDLMTKVQNETLPVVLEGSDVLAKSKTGTGKTMAFLLPTIETLAKSTRTDNAISALVLSPTRELASQIEVEAKKLTTFHQKISVACMVGGTSMDKDLRKLRHPIDILVATPGRLQDHLKNDNGGIQERLRMIKVLVLDEADRLLDMGFRNDIERILAFLPLERQTLLFSATLPASLDDIKRLALKKNYVYVDTVGEEDQTNAQVDQTVIVCPFEAHITALETLLQEHMAASPDGYKIMVFFPTARAAGFMAAIFQAAGFPILEMHSRKSQSHRTKTADVFRAKDNVIMFSSDVSARGVDYPGVSYIVQVGLTDREQYIHRLGRTGRAGKDGEGILLLSEFERPLLKDLADMPLATRPAPPVTPRSRIVPVLERLNANRELKQAAEQAYQAWLGFYNSNLKRLKLSKERLVQMAEEYSAIIGLAEVPALQKKTIGKMVSRLNEELEQRHYEFVSNCNDGKGDPSACHSYGEWLAVVDKNYDQAGKVYKQNCDDKSYGASCFNYGRLLLAGKGVEADDAAAVAHFKKACDGGHTHGCHHLGLMYLNGMGVEKDLEKGMAAIDKACANGEGTSCYRLGSMFLTSQSKFGLKRDVPKAKAYLEKACDANFAPACHNLAVMYKKGDAAVPQSAELYQKYAEKTKILSEQAGGMAGTEIYAAEARFKTLVGEQELNLSALGSNFLCVVGRNGCGKSCLVDAIAFALGASAAQLRVQRLDELINRDAMERSTQVAMTLTGSLQVRRRVVEGTGHSSYALNIDGRGWQPTSCEVIHDALRAKGIDMSIPERFILKTSTAHLLARQEAMHPQVARFLVWSKAWGDHEALEDAHAKREQQVLRWLLGHLDQRAEALAAGVAKLEAEEAVSRPQQRKAQAKVRRLEASLRDAQDELRVLAQTQAQAAAAAARSRADLAMLRRALVTETATSERLAAKLTTLRAAAARPLTDSQADEDLALAIAAVRTAELALPPATDADNDAHGRWLQHKTECVAGLARATATVARLEAERQALVIASAATTDALSAAQAQQVAVMQERATRTAEVAAATARVTMVETAARECDAQLRALEDDRRLARRDAAGDGHRRAVAALQQELGVGAVPGLLGDLATADARHAAAAHSVLRRHLRTVVVSSRAVGLRVASHFAQRRLGRITCVILEELDAPCACATDGLCRAIACDIAVRPVVHRFCGMWRVVASTADALAQRQSRSCVTLAGDLFYADGEIRATNRTEGLRMREAAEMRQADVLEREAAAAEEKCAAQRDAVAQVRKLLTCAQTAADALEAQRGAMARELRLARANLAQMRTDRSELAARAIGRATESNDAPMTLVAATDEWTALGRAGEELREARRLLEQEKATMSKEVLAEAAAVQTQLTRDRQRAAEVNNALATAVQARQELMQERHTTLTAALDRVNAQLPAIFRSLCEVAPMLGPDGDCFLGFSKDKTTLFGEGITFHCKPDEQPWRHFGGLSGGQQVLCALSLLLAFQAAFACPLYVCDEIDASLDTHNVARLGQLMSRLAGDTQFVVVSHRAEMWQQSSAMVGVYSTGAGSVLLLLGLQRGSLKCAETVAHLVRFLEHHSTT</sequence>
<feature type="domain" description="Helicase ATP-binding" evidence="10">
    <location>
        <begin position="100"/>
        <end position="278"/>
    </location>
</feature>
<keyword evidence="3 7" id="KW-0347">Helicase</keyword>
<dbReference type="Gene3D" id="1.25.40.10">
    <property type="entry name" value="Tetratricopeptide repeat domain"/>
    <property type="match status" value="1"/>
</dbReference>
<dbReference type="InterPro" id="IPR011990">
    <property type="entry name" value="TPR-like_helical_dom_sf"/>
</dbReference>
<evidence type="ECO:0000256" key="6">
    <source>
        <dbReference type="ARBA" id="ARBA00023054"/>
    </source>
</evidence>
<gene>
    <name evidence="12" type="ORF">ACHHYP_00436</name>
</gene>
<dbReference type="Pfam" id="PF08238">
    <property type="entry name" value="Sel1"/>
    <property type="match status" value="4"/>
</dbReference>
<protein>
    <recommendedName>
        <fullName evidence="7">ATP-dependent RNA helicase</fullName>
        <ecNumber evidence="7">3.6.4.13</ecNumber>
    </recommendedName>
</protein>
<dbReference type="Gene3D" id="3.30.70.1620">
    <property type="match status" value="1"/>
</dbReference>
<dbReference type="SMART" id="SM00671">
    <property type="entry name" value="SEL1"/>
    <property type="match status" value="5"/>
</dbReference>
<dbReference type="InterPro" id="IPR000629">
    <property type="entry name" value="RNA-helicase_DEAD-box_CS"/>
</dbReference>
<dbReference type="InterPro" id="IPR027417">
    <property type="entry name" value="P-loop_NTPase"/>
</dbReference>
<evidence type="ECO:0000256" key="5">
    <source>
        <dbReference type="ARBA" id="ARBA00022884"/>
    </source>
</evidence>
<keyword evidence="4 7" id="KW-0067">ATP-binding</keyword>
<dbReference type="EC" id="3.6.4.13" evidence="7"/>
<name>A0A1V9ZUI8_ACHHY</name>
<feature type="compositionally biased region" description="Low complexity" evidence="9">
    <location>
        <begin position="25"/>
        <end position="34"/>
    </location>
</feature>
<evidence type="ECO:0000259" key="10">
    <source>
        <dbReference type="PROSITE" id="PS51192"/>
    </source>
</evidence>
<dbReference type="Pfam" id="PF00270">
    <property type="entry name" value="DEAD"/>
    <property type="match status" value="1"/>
</dbReference>
<comment type="similarity">
    <text evidence="7">Belongs to the DEAD box helicase family.</text>
</comment>
<reference evidence="12 13" key="1">
    <citation type="journal article" date="2014" name="Genome Biol. Evol.">
        <title>The secreted proteins of Achlya hypogyna and Thraustotheca clavata identify the ancestral oomycete secretome and reveal gene acquisitions by horizontal gene transfer.</title>
        <authorList>
            <person name="Misner I."/>
            <person name="Blouin N."/>
            <person name="Leonard G."/>
            <person name="Richards T.A."/>
            <person name="Lane C.E."/>
        </authorList>
    </citation>
    <scope>NUCLEOTIDE SEQUENCE [LARGE SCALE GENOMIC DNA]</scope>
    <source>
        <strain evidence="12 13">ATCC 48635</strain>
    </source>
</reference>
<dbReference type="GO" id="GO:0003724">
    <property type="term" value="F:RNA helicase activity"/>
    <property type="evidence" value="ECO:0007669"/>
    <property type="project" value="UniProtKB-EC"/>
</dbReference>
<feature type="coiled-coil region" evidence="8">
    <location>
        <begin position="952"/>
        <end position="979"/>
    </location>
</feature>
<proteinExistence type="inferred from homology"/>
<feature type="region of interest" description="Disordered" evidence="9">
    <location>
        <begin position="1"/>
        <end position="53"/>
    </location>
</feature>
<dbReference type="GO" id="GO:0051276">
    <property type="term" value="P:chromosome organization"/>
    <property type="evidence" value="ECO:0007669"/>
    <property type="project" value="InterPro"/>
</dbReference>
<keyword evidence="2 7" id="KW-0378">Hydrolase</keyword>
<keyword evidence="6 8" id="KW-0175">Coiled coil</keyword>
<evidence type="ECO:0000256" key="2">
    <source>
        <dbReference type="ARBA" id="ARBA00022801"/>
    </source>
</evidence>
<keyword evidence="13" id="KW-1185">Reference proteome</keyword>
<dbReference type="EMBL" id="JNBR01000003">
    <property type="protein sequence ID" value="OQS01682.1"/>
    <property type="molecule type" value="Genomic_DNA"/>
</dbReference>
<dbReference type="SUPFAM" id="SSF81901">
    <property type="entry name" value="HCP-like"/>
    <property type="match status" value="1"/>
</dbReference>
<dbReference type="Pfam" id="PF06470">
    <property type="entry name" value="SMC_hinge"/>
    <property type="match status" value="1"/>
</dbReference>
<dbReference type="SMART" id="SM00487">
    <property type="entry name" value="DEXDc"/>
    <property type="match status" value="1"/>
</dbReference>
<organism evidence="12 13">
    <name type="scientific">Achlya hypogyna</name>
    <name type="common">Oomycete</name>
    <name type="synonym">Protoachlya hypogyna</name>
    <dbReference type="NCBI Taxonomy" id="1202772"/>
    <lineage>
        <taxon>Eukaryota</taxon>
        <taxon>Sar</taxon>
        <taxon>Stramenopiles</taxon>
        <taxon>Oomycota</taxon>
        <taxon>Saprolegniomycetes</taxon>
        <taxon>Saprolegniales</taxon>
        <taxon>Achlyaceae</taxon>
        <taxon>Achlya</taxon>
    </lineage>
</organism>
<feature type="coiled-coil region" evidence="8">
    <location>
        <begin position="1316"/>
        <end position="1392"/>
    </location>
</feature>
<dbReference type="Gene3D" id="1.20.1060.20">
    <property type="match status" value="1"/>
</dbReference>
<evidence type="ECO:0000313" key="13">
    <source>
        <dbReference type="Proteomes" id="UP000243579"/>
    </source>
</evidence>
<dbReference type="InterPro" id="IPR001650">
    <property type="entry name" value="Helicase_C-like"/>
</dbReference>
<feature type="domain" description="Helicase C-terminal" evidence="11">
    <location>
        <begin position="311"/>
        <end position="455"/>
    </location>
</feature>
<evidence type="ECO:0000259" key="11">
    <source>
        <dbReference type="PROSITE" id="PS51194"/>
    </source>
</evidence>
<comment type="function">
    <text evidence="7">RNA helicase.</text>
</comment>
<dbReference type="GO" id="GO:0005694">
    <property type="term" value="C:chromosome"/>
    <property type="evidence" value="ECO:0007669"/>
    <property type="project" value="InterPro"/>
</dbReference>
<dbReference type="PROSITE" id="PS51194">
    <property type="entry name" value="HELICASE_CTER"/>
    <property type="match status" value="1"/>
</dbReference>
<dbReference type="InterPro" id="IPR036277">
    <property type="entry name" value="SMC_hinge_sf"/>
</dbReference>
<evidence type="ECO:0000313" key="12">
    <source>
        <dbReference type="EMBL" id="OQS01682.1"/>
    </source>
</evidence>
<feature type="coiled-coil region" evidence="8">
    <location>
        <begin position="1417"/>
        <end position="1480"/>
    </location>
</feature>
<dbReference type="SUPFAM" id="SSF52540">
    <property type="entry name" value="P-loop containing nucleoside triphosphate hydrolases"/>
    <property type="match status" value="3"/>
</dbReference>
<evidence type="ECO:0000256" key="1">
    <source>
        <dbReference type="ARBA" id="ARBA00022741"/>
    </source>
</evidence>
<dbReference type="GO" id="GO:0016787">
    <property type="term" value="F:hydrolase activity"/>
    <property type="evidence" value="ECO:0007669"/>
    <property type="project" value="UniProtKB-KW"/>
</dbReference>
<evidence type="ECO:0000256" key="9">
    <source>
        <dbReference type="SAM" id="MobiDB-lite"/>
    </source>
</evidence>
<dbReference type="Gene3D" id="3.40.50.300">
    <property type="entry name" value="P-loop containing nucleotide triphosphate hydrolases"/>
    <property type="match status" value="4"/>
</dbReference>
<dbReference type="InterPro" id="IPR010935">
    <property type="entry name" value="SMC_hinge"/>
</dbReference>
<evidence type="ECO:0000256" key="8">
    <source>
        <dbReference type="SAM" id="Coils"/>
    </source>
</evidence>
<dbReference type="PROSITE" id="PS51192">
    <property type="entry name" value="HELICASE_ATP_BIND_1"/>
    <property type="match status" value="1"/>
</dbReference>
<dbReference type="STRING" id="1202772.A0A1V9ZUI8"/>
<dbReference type="Proteomes" id="UP000243579">
    <property type="component" value="Unassembled WGS sequence"/>
</dbReference>
<dbReference type="InterPro" id="IPR003395">
    <property type="entry name" value="RecF/RecN/SMC_N"/>
</dbReference>
<dbReference type="InterPro" id="IPR011545">
    <property type="entry name" value="DEAD/DEAH_box_helicase_dom"/>
</dbReference>
<dbReference type="PROSITE" id="PS00039">
    <property type="entry name" value="DEAD_ATP_HELICASE"/>
    <property type="match status" value="1"/>
</dbReference>